<protein>
    <submittedName>
        <fullName evidence="1">Uncharacterized protein</fullName>
    </submittedName>
</protein>
<dbReference type="OrthoDB" id="2417909at2"/>
<evidence type="ECO:0000313" key="1">
    <source>
        <dbReference type="EMBL" id="RST57357.1"/>
    </source>
</evidence>
<organism evidence="1 2">
    <name type="scientific">Siminovitchia terrae</name>
    <name type="common">Bacillus terrae</name>
    <dbReference type="NCBI Taxonomy" id="1914933"/>
    <lineage>
        <taxon>Bacteria</taxon>
        <taxon>Bacillati</taxon>
        <taxon>Bacillota</taxon>
        <taxon>Bacilli</taxon>
        <taxon>Bacillales</taxon>
        <taxon>Bacillaceae</taxon>
        <taxon>Siminovitchia</taxon>
    </lineage>
</organism>
<evidence type="ECO:0000313" key="2">
    <source>
        <dbReference type="Proteomes" id="UP000287296"/>
    </source>
</evidence>
<dbReference type="RefSeq" id="WP_126646664.1">
    <property type="nucleotide sequence ID" value="NZ_QYTW02000035.1"/>
</dbReference>
<accession>A0A429X1R9</accession>
<sequence length="130" mass="15491">MKDASVEEVILDISEKLGLHIHFYNYPTELNNLGGEWRIYLNQEQSKHDLWQDFGRSMAVYACYQMFLEGKATRELHNFHLYFCVPKFLMNQLSLCAQNMTREEIIHEISRVFHVEYDFAELRLQLHCAS</sequence>
<dbReference type="Proteomes" id="UP000287296">
    <property type="component" value="Unassembled WGS sequence"/>
</dbReference>
<gene>
    <name evidence="1" type="ORF">D5F11_022875</name>
</gene>
<dbReference type="AlphaFoldDB" id="A0A429X1R9"/>
<dbReference type="EMBL" id="QYTW02000035">
    <property type="protein sequence ID" value="RST57357.1"/>
    <property type="molecule type" value="Genomic_DNA"/>
</dbReference>
<proteinExistence type="predicted"/>
<comment type="caution">
    <text evidence="1">The sequence shown here is derived from an EMBL/GenBank/DDBJ whole genome shotgun (WGS) entry which is preliminary data.</text>
</comment>
<name>A0A429X1R9_SIMTE</name>
<reference evidence="1 2" key="1">
    <citation type="submission" date="2018-12" db="EMBL/GenBank/DDBJ databases">
        <authorList>
            <person name="Sun L."/>
            <person name="Chen Z."/>
        </authorList>
    </citation>
    <scope>NUCLEOTIDE SEQUENCE [LARGE SCALE GENOMIC DNA]</scope>
    <source>
        <strain evidence="1 2">LMG 29736</strain>
    </source>
</reference>